<sequence length="139" mass="16240">KTLVQERKAAYRKKDLEEHFTEYYGVLEKYGICFEDIWNMDETGFCISVLNRKIVIIYLNTKAIYLADPDNRESLTIIKTVSAGGKVIILFLILKEKILVEVYFNNNLDTELVFATSSTGYLNNTLSLKYIKYFHNQIY</sequence>
<evidence type="ECO:0008006" key="3">
    <source>
        <dbReference type="Google" id="ProtNLM"/>
    </source>
</evidence>
<evidence type="ECO:0000313" key="1">
    <source>
        <dbReference type="EMBL" id="PMD49486.1"/>
    </source>
</evidence>
<evidence type="ECO:0000313" key="2">
    <source>
        <dbReference type="Proteomes" id="UP000235371"/>
    </source>
</evidence>
<feature type="non-terminal residue" evidence="1">
    <location>
        <position position="1"/>
    </location>
</feature>
<dbReference type="Proteomes" id="UP000235371">
    <property type="component" value="Unassembled WGS sequence"/>
</dbReference>
<dbReference type="OrthoDB" id="8187571at2759"/>
<gene>
    <name evidence="1" type="ORF">K444DRAFT_549235</name>
</gene>
<organism evidence="1 2">
    <name type="scientific">Hyaloscypha bicolor E</name>
    <dbReference type="NCBI Taxonomy" id="1095630"/>
    <lineage>
        <taxon>Eukaryota</taxon>
        <taxon>Fungi</taxon>
        <taxon>Dikarya</taxon>
        <taxon>Ascomycota</taxon>
        <taxon>Pezizomycotina</taxon>
        <taxon>Leotiomycetes</taxon>
        <taxon>Helotiales</taxon>
        <taxon>Hyaloscyphaceae</taxon>
        <taxon>Hyaloscypha</taxon>
        <taxon>Hyaloscypha bicolor</taxon>
    </lineage>
</organism>
<dbReference type="GeneID" id="36584516"/>
<dbReference type="RefSeq" id="XP_024726390.1">
    <property type="nucleotide sequence ID" value="XM_024876437.1"/>
</dbReference>
<name>A0A2J6SFF4_9HELO</name>
<dbReference type="AlphaFoldDB" id="A0A2J6SFF4"/>
<dbReference type="EMBL" id="KZ613921">
    <property type="protein sequence ID" value="PMD49486.1"/>
    <property type="molecule type" value="Genomic_DNA"/>
</dbReference>
<dbReference type="InParanoid" id="A0A2J6SFF4"/>
<reference evidence="1 2" key="1">
    <citation type="submission" date="2016-04" db="EMBL/GenBank/DDBJ databases">
        <title>A degradative enzymes factory behind the ericoid mycorrhizal symbiosis.</title>
        <authorList>
            <consortium name="DOE Joint Genome Institute"/>
            <person name="Martino E."/>
            <person name="Morin E."/>
            <person name="Grelet G."/>
            <person name="Kuo A."/>
            <person name="Kohler A."/>
            <person name="Daghino S."/>
            <person name="Barry K."/>
            <person name="Choi C."/>
            <person name="Cichocki N."/>
            <person name="Clum A."/>
            <person name="Copeland A."/>
            <person name="Hainaut M."/>
            <person name="Haridas S."/>
            <person name="Labutti K."/>
            <person name="Lindquist E."/>
            <person name="Lipzen A."/>
            <person name="Khouja H.-R."/>
            <person name="Murat C."/>
            <person name="Ohm R."/>
            <person name="Olson A."/>
            <person name="Spatafora J."/>
            <person name="Veneault-Fourrey C."/>
            <person name="Henrissat B."/>
            <person name="Grigoriev I."/>
            <person name="Martin F."/>
            <person name="Perotto S."/>
        </authorList>
    </citation>
    <scope>NUCLEOTIDE SEQUENCE [LARGE SCALE GENOMIC DNA]</scope>
    <source>
        <strain evidence="1 2">E</strain>
    </source>
</reference>
<keyword evidence="2" id="KW-1185">Reference proteome</keyword>
<accession>A0A2J6SFF4</accession>
<protein>
    <recommendedName>
        <fullName evidence="3">DDE-1 domain-containing protein</fullName>
    </recommendedName>
</protein>
<proteinExistence type="predicted"/>